<evidence type="ECO:0000313" key="3">
    <source>
        <dbReference type="Proteomes" id="UP001215231"/>
    </source>
</evidence>
<protein>
    <submittedName>
        <fullName evidence="2">Uncharacterized protein</fullName>
    </submittedName>
</protein>
<feature type="compositionally biased region" description="Polar residues" evidence="1">
    <location>
        <begin position="81"/>
        <end position="93"/>
    </location>
</feature>
<proteinExistence type="predicted"/>
<organism evidence="2 3">
    <name type="scientific">Thalassomonas haliotis</name>
    <dbReference type="NCBI Taxonomy" id="485448"/>
    <lineage>
        <taxon>Bacteria</taxon>
        <taxon>Pseudomonadati</taxon>
        <taxon>Pseudomonadota</taxon>
        <taxon>Gammaproteobacteria</taxon>
        <taxon>Alteromonadales</taxon>
        <taxon>Colwelliaceae</taxon>
        <taxon>Thalassomonas</taxon>
    </lineage>
</organism>
<feature type="compositionally biased region" description="Polar residues" evidence="1">
    <location>
        <begin position="45"/>
        <end position="68"/>
    </location>
</feature>
<feature type="region of interest" description="Disordered" evidence="1">
    <location>
        <begin position="146"/>
        <end position="173"/>
    </location>
</feature>
<evidence type="ECO:0000256" key="1">
    <source>
        <dbReference type="SAM" id="MobiDB-lite"/>
    </source>
</evidence>
<dbReference type="Proteomes" id="UP001215231">
    <property type="component" value="Chromosome"/>
</dbReference>
<feature type="compositionally biased region" description="Basic and acidic residues" evidence="1">
    <location>
        <begin position="70"/>
        <end position="80"/>
    </location>
</feature>
<dbReference type="EMBL" id="CP059693">
    <property type="protein sequence ID" value="WDE09498.1"/>
    <property type="molecule type" value="Genomic_DNA"/>
</dbReference>
<reference evidence="2 3" key="1">
    <citation type="journal article" date="2022" name="Mar. Drugs">
        <title>Bioassay-Guided Fractionation Leads to the Detection of Cholic Acid Generated by the Rare Thalassomonas sp.</title>
        <authorList>
            <person name="Pheiffer F."/>
            <person name="Schneider Y.K."/>
            <person name="Hansen E.H."/>
            <person name="Andersen J.H."/>
            <person name="Isaksson J."/>
            <person name="Busche T."/>
            <person name="R C."/>
            <person name="Kalinowski J."/>
            <person name="Zyl L.V."/>
            <person name="Trindade M."/>
        </authorList>
    </citation>
    <scope>NUCLEOTIDE SEQUENCE [LARGE SCALE GENOMIC DNA]</scope>
    <source>
        <strain evidence="2 3">A5K-61T</strain>
    </source>
</reference>
<sequence length="215" mass="23282">MGPISSSFSPLTSTNRLQNNGNSNTDGNNAANNNNVSVRPDEDNVNNGDRSQNNANLEVNSNNRTVSADISREQAVDRLEQNSQRQRTQSSVQAGRDEDEQNQLNVSPRQAAASADDTKSTAAGFAGLQQQTQLAENATGQFNENQQEIQNSARVSQSSETEQSTNNNNALAAPNDTFVEQSGQASQAQRRNAFISSEFVSQLDNRQGSLFDQTV</sequence>
<feature type="region of interest" description="Disordered" evidence="1">
    <location>
        <begin position="1"/>
        <end position="120"/>
    </location>
</feature>
<gene>
    <name evidence="2" type="ORF">H3N35_14240</name>
</gene>
<evidence type="ECO:0000313" key="2">
    <source>
        <dbReference type="EMBL" id="WDE09498.1"/>
    </source>
</evidence>
<dbReference type="RefSeq" id="WP_274049442.1">
    <property type="nucleotide sequence ID" value="NZ_CP059693.1"/>
</dbReference>
<feature type="compositionally biased region" description="Low complexity" evidence="1">
    <location>
        <begin position="156"/>
        <end position="169"/>
    </location>
</feature>
<feature type="compositionally biased region" description="Polar residues" evidence="1">
    <location>
        <begin position="146"/>
        <end position="155"/>
    </location>
</feature>
<feature type="compositionally biased region" description="Low complexity" evidence="1">
    <location>
        <begin position="19"/>
        <end position="38"/>
    </location>
</feature>
<name>A0ABY7V742_9GAMM</name>
<feature type="compositionally biased region" description="Polar residues" evidence="1">
    <location>
        <begin position="1"/>
        <end position="18"/>
    </location>
</feature>
<feature type="compositionally biased region" description="Low complexity" evidence="1">
    <location>
        <begin position="111"/>
        <end position="120"/>
    </location>
</feature>
<accession>A0ABY7V742</accession>
<keyword evidence="3" id="KW-1185">Reference proteome</keyword>